<dbReference type="EMBL" id="CAJNNW010003850">
    <property type="protein sequence ID" value="CAE8645780.1"/>
    <property type="molecule type" value="Genomic_DNA"/>
</dbReference>
<dbReference type="InterPro" id="IPR036866">
    <property type="entry name" value="RibonucZ/Hydroxyglut_hydro"/>
</dbReference>
<dbReference type="Gene3D" id="3.60.15.10">
    <property type="entry name" value="Ribonuclease Z/Hydroxyacylglutathione hydrolase-like"/>
    <property type="match status" value="1"/>
</dbReference>
<comment type="caution">
    <text evidence="2">The sequence shown here is derived from an EMBL/GenBank/DDBJ whole genome shotgun (WGS) entry which is preliminary data.</text>
</comment>
<reference evidence="2" key="1">
    <citation type="submission" date="2021-02" db="EMBL/GenBank/DDBJ databases">
        <authorList>
            <person name="Dougan E. K."/>
            <person name="Rhodes N."/>
            <person name="Thang M."/>
            <person name="Chan C."/>
        </authorList>
    </citation>
    <scope>NUCLEOTIDE SEQUENCE</scope>
</reference>
<feature type="non-terminal residue" evidence="2">
    <location>
        <position position="439"/>
    </location>
</feature>
<evidence type="ECO:0000313" key="3">
    <source>
        <dbReference type="Proteomes" id="UP000626109"/>
    </source>
</evidence>
<feature type="coiled-coil region" evidence="1">
    <location>
        <begin position="122"/>
        <end position="171"/>
    </location>
</feature>
<evidence type="ECO:0000256" key="1">
    <source>
        <dbReference type="SAM" id="Coils"/>
    </source>
</evidence>
<keyword evidence="1" id="KW-0175">Coiled coil</keyword>
<accession>A0A813I6H7</accession>
<dbReference type="Proteomes" id="UP000626109">
    <property type="component" value="Unassembled WGS sequence"/>
</dbReference>
<name>A0A813I6H7_POLGL</name>
<sequence>GRITETADALKRQAAEQIEAAGATAELRRKLEESAERSAAELRDAQVSLLSRVAEVQVEAKQQLLLERQTASAAIADLSRLQDDRHRELGNALERDRGSIEELSGKVDRSLQEQSASVSQALTDATERLRTLAEERASQQDAHLAVADKELRQLREEVPALARRLEATRQTQVDIGNHMSLCRLANGRMVAIDAITLTDSAKAELDWLTLDGSLLEAVVLTHPFHTLGIAWFHERYPSSPTCRWYGCPRHRKVAPFVSWAGDLSCPGTRKVFEPDLEMRIPDGAELVDPKPPSTNHFSSVFVFHRESKTIHCDDTIMYFDNPTFLAKLFGFQDGSMHFHPSIKTVGLHHSPEAPLAFMAWLKKLLEDWDFNHLVTAHKGRCFCDAKPKIKRMLENAQMPLLDLSAKWRAGREQGGGCYRHTAPASQGDFAWSDQGSECG</sequence>
<proteinExistence type="predicted"/>
<dbReference type="AlphaFoldDB" id="A0A813I6H7"/>
<gene>
    <name evidence="2" type="ORF">PGLA2088_LOCUS4211</name>
</gene>
<evidence type="ECO:0000313" key="2">
    <source>
        <dbReference type="EMBL" id="CAE8645780.1"/>
    </source>
</evidence>
<dbReference type="SUPFAM" id="SSF56281">
    <property type="entry name" value="Metallo-hydrolase/oxidoreductase"/>
    <property type="match status" value="1"/>
</dbReference>
<protein>
    <submittedName>
        <fullName evidence="2">Uncharacterized protein</fullName>
    </submittedName>
</protein>
<organism evidence="2 3">
    <name type="scientific">Polarella glacialis</name>
    <name type="common">Dinoflagellate</name>
    <dbReference type="NCBI Taxonomy" id="89957"/>
    <lineage>
        <taxon>Eukaryota</taxon>
        <taxon>Sar</taxon>
        <taxon>Alveolata</taxon>
        <taxon>Dinophyceae</taxon>
        <taxon>Suessiales</taxon>
        <taxon>Suessiaceae</taxon>
        <taxon>Polarella</taxon>
    </lineage>
</organism>